<evidence type="ECO:0000313" key="3">
    <source>
        <dbReference type="Proteomes" id="UP000231450"/>
    </source>
</evidence>
<evidence type="ECO:0000313" key="2">
    <source>
        <dbReference type="EMBL" id="PJE58537.1"/>
    </source>
</evidence>
<proteinExistence type="predicted"/>
<keyword evidence="1" id="KW-0472">Membrane</keyword>
<dbReference type="AlphaFoldDB" id="A0A2M8KF41"/>
<sequence>MKYFLSLLLIISFIALSIFGSLIIGHNMGHPVSSCLVAVSDGGSCPVGVINFILHHNLILKIFSKILVSSNFMVLVILLSLFSIFVLFWQKILFHSDFKFLLSKSHSLISDHYFSRKKIISWLALFEQSPNL</sequence>
<dbReference type="EMBL" id="PFDW01000005">
    <property type="protein sequence ID" value="PJE58537.1"/>
    <property type="molecule type" value="Genomic_DNA"/>
</dbReference>
<protein>
    <submittedName>
        <fullName evidence="2">Uncharacterized protein</fullName>
    </submittedName>
</protein>
<feature type="transmembrane region" description="Helical" evidence="1">
    <location>
        <begin position="36"/>
        <end position="54"/>
    </location>
</feature>
<reference evidence="3" key="1">
    <citation type="submission" date="2017-09" db="EMBL/GenBank/DDBJ databases">
        <title>Depth-based differentiation of microbial function through sediment-hosted aquifers and enrichment of novel symbionts in the deep terrestrial subsurface.</title>
        <authorList>
            <person name="Probst A.J."/>
            <person name="Ladd B."/>
            <person name="Jarett J.K."/>
            <person name="Geller-Mcgrath D.E."/>
            <person name="Sieber C.M.K."/>
            <person name="Emerson J.B."/>
            <person name="Anantharaman K."/>
            <person name="Thomas B.C."/>
            <person name="Malmstrom R."/>
            <person name="Stieglmeier M."/>
            <person name="Klingl A."/>
            <person name="Woyke T."/>
            <person name="Ryan C.M."/>
            <person name="Banfield J.F."/>
        </authorList>
    </citation>
    <scope>NUCLEOTIDE SEQUENCE [LARGE SCALE GENOMIC DNA]</scope>
</reference>
<organism evidence="2 3">
    <name type="scientific">Candidatus Portnoybacteria bacterium CG10_big_fil_rev_8_21_14_0_10_36_7</name>
    <dbReference type="NCBI Taxonomy" id="1974812"/>
    <lineage>
        <taxon>Bacteria</taxon>
        <taxon>Candidatus Portnoyibacteriota</taxon>
    </lineage>
</organism>
<keyword evidence="1" id="KW-1133">Transmembrane helix</keyword>
<accession>A0A2M8KF41</accession>
<name>A0A2M8KF41_9BACT</name>
<comment type="caution">
    <text evidence="2">The sequence shown here is derived from an EMBL/GenBank/DDBJ whole genome shotgun (WGS) entry which is preliminary data.</text>
</comment>
<keyword evidence="1" id="KW-0812">Transmembrane</keyword>
<gene>
    <name evidence="2" type="ORF">COU81_00140</name>
</gene>
<evidence type="ECO:0000256" key="1">
    <source>
        <dbReference type="SAM" id="Phobius"/>
    </source>
</evidence>
<dbReference type="Proteomes" id="UP000231450">
    <property type="component" value="Unassembled WGS sequence"/>
</dbReference>
<feature type="transmembrane region" description="Helical" evidence="1">
    <location>
        <begin position="66"/>
        <end position="89"/>
    </location>
</feature>